<dbReference type="InterPro" id="IPR002471">
    <property type="entry name" value="Pept_S9_AS"/>
</dbReference>
<gene>
    <name evidence="4" type="ORF">H2204_010210</name>
</gene>
<dbReference type="PANTHER" id="PTHR43265">
    <property type="entry name" value="ESTERASE ESTD"/>
    <property type="match status" value="1"/>
</dbReference>
<evidence type="ECO:0000256" key="1">
    <source>
        <dbReference type="ARBA" id="ARBA00022801"/>
    </source>
</evidence>
<dbReference type="Pfam" id="PF13026">
    <property type="entry name" value="DUF3887"/>
    <property type="match status" value="1"/>
</dbReference>
<dbReference type="InterPro" id="IPR029058">
    <property type="entry name" value="AB_hydrolase_fold"/>
</dbReference>
<dbReference type="Gene3D" id="3.40.50.1820">
    <property type="entry name" value="alpha/beta hydrolase"/>
    <property type="match status" value="1"/>
</dbReference>
<protein>
    <recommendedName>
        <fullName evidence="5">Serine aminopeptidase S33 domain-containing protein</fullName>
    </recommendedName>
</protein>
<accession>A0AA39CUC7</accession>
<sequence>MMGLQKADDIQAELSRQGQLGWELVNIIVPAPMRPALLVFKKELASAGEPQQVAARLLDHLQAGRTADAEAMLTPQMAAAVPADKLQGLWQSLGELKQRGPAHSSEQQGLHLVEVPLQFASGAVIAQVAVNAQDQVAGLLLRPAPAAKAPPPPSDANYSEADFSVPQARGALPGTLSLPKGKGPFPAVVLVHGSGPQDRDETIGGNRPFLDIARGLAAQGIAVLRYDKRTHARPQDFQSGSFNVDDETTDDAIAALSALAADPRIDGKRIFVLGHSQGGMLAPRIASRWPQARGAILWAAPARTLLELLPEQNRYLLSLDGSISAPEQAFLNKLAAQIAAARSETLVPASELPLGVPQAFWKSIEAVNARGDAVALKKPLLMLHGGRDFQVPETDWALWKKALADRTDVQWKAYPALNHIGIAGSGPSSLKEYAQPGHVDGQLIDDVARWVESQR</sequence>
<dbReference type="Pfam" id="PF12146">
    <property type="entry name" value="Hydrolase_4"/>
    <property type="match status" value="1"/>
</dbReference>
<dbReference type="SUPFAM" id="SSF53474">
    <property type="entry name" value="alpha/beta-Hydrolases"/>
    <property type="match status" value="1"/>
</dbReference>
<comment type="caution">
    <text evidence="4">The sequence shown here is derived from an EMBL/GenBank/DDBJ whole genome shotgun (WGS) entry which is preliminary data.</text>
</comment>
<name>A0AA39CUC7_9EURO</name>
<evidence type="ECO:0008006" key="5">
    <source>
        <dbReference type="Google" id="ProtNLM"/>
    </source>
</evidence>
<evidence type="ECO:0000313" key="4">
    <source>
        <dbReference type="EMBL" id="KAJ9626088.1"/>
    </source>
</evidence>
<reference evidence="4" key="1">
    <citation type="submission" date="2022-10" db="EMBL/GenBank/DDBJ databases">
        <title>Culturing micro-colonial fungi from biological soil crusts in the Mojave desert and describing Neophaeococcomyces mojavensis, and introducing the new genera and species Taxawa tesnikishii.</title>
        <authorList>
            <person name="Kurbessoian T."/>
            <person name="Stajich J.E."/>
        </authorList>
    </citation>
    <scope>NUCLEOTIDE SEQUENCE</scope>
    <source>
        <strain evidence="4">TK_35</strain>
    </source>
</reference>
<dbReference type="InterPro" id="IPR024981">
    <property type="entry name" value="DUF3887"/>
</dbReference>
<evidence type="ECO:0000259" key="3">
    <source>
        <dbReference type="Pfam" id="PF13026"/>
    </source>
</evidence>
<feature type="domain" description="Serine aminopeptidase S33" evidence="2">
    <location>
        <begin position="209"/>
        <end position="419"/>
    </location>
</feature>
<dbReference type="InterPro" id="IPR053145">
    <property type="entry name" value="AB_hydrolase_Est10"/>
</dbReference>
<evidence type="ECO:0000259" key="2">
    <source>
        <dbReference type="Pfam" id="PF12146"/>
    </source>
</evidence>
<dbReference type="GO" id="GO:0004252">
    <property type="term" value="F:serine-type endopeptidase activity"/>
    <property type="evidence" value="ECO:0007669"/>
    <property type="project" value="InterPro"/>
</dbReference>
<dbReference type="GO" id="GO:0006508">
    <property type="term" value="P:proteolysis"/>
    <property type="evidence" value="ECO:0007669"/>
    <property type="project" value="InterPro"/>
</dbReference>
<dbReference type="GO" id="GO:0052689">
    <property type="term" value="F:carboxylic ester hydrolase activity"/>
    <property type="evidence" value="ECO:0007669"/>
    <property type="project" value="TreeGrafter"/>
</dbReference>
<feature type="domain" description="DUF3887" evidence="3">
    <location>
        <begin position="54"/>
        <end position="139"/>
    </location>
</feature>
<keyword evidence="1" id="KW-0378">Hydrolase</keyword>
<dbReference type="InterPro" id="IPR022742">
    <property type="entry name" value="Hydrolase_4"/>
</dbReference>
<dbReference type="AlphaFoldDB" id="A0AA39CUC7"/>
<dbReference type="Gene3D" id="3.10.450.590">
    <property type="match status" value="1"/>
</dbReference>
<dbReference type="PROSITE" id="PS00708">
    <property type="entry name" value="PRO_ENDOPEP_SER"/>
    <property type="match status" value="1"/>
</dbReference>
<organism evidence="4">
    <name type="scientific">Knufia peltigerae</name>
    <dbReference type="NCBI Taxonomy" id="1002370"/>
    <lineage>
        <taxon>Eukaryota</taxon>
        <taxon>Fungi</taxon>
        <taxon>Dikarya</taxon>
        <taxon>Ascomycota</taxon>
        <taxon>Pezizomycotina</taxon>
        <taxon>Eurotiomycetes</taxon>
        <taxon>Chaetothyriomycetidae</taxon>
        <taxon>Chaetothyriales</taxon>
        <taxon>Trichomeriaceae</taxon>
        <taxon>Knufia</taxon>
    </lineage>
</organism>
<proteinExistence type="predicted"/>
<dbReference type="EMBL" id="JAPDRN010000084">
    <property type="protein sequence ID" value="KAJ9626088.1"/>
    <property type="molecule type" value="Genomic_DNA"/>
</dbReference>
<dbReference type="PANTHER" id="PTHR43265:SF1">
    <property type="entry name" value="ESTERASE ESTD"/>
    <property type="match status" value="1"/>
</dbReference>